<evidence type="ECO:0000313" key="3">
    <source>
        <dbReference type="EMBL" id="WUP50773.1"/>
    </source>
</evidence>
<evidence type="ECO:0000259" key="2">
    <source>
        <dbReference type="Pfam" id="PF19993"/>
    </source>
</evidence>
<keyword evidence="1" id="KW-0472">Membrane</keyword>
<sequence>MRLIGRLLYTTACAVCLVLVSTPLALVALPVGLAGGAILVLGVAGAVLIGQARWAPVRTPEQVNRGSLPGRVSPAFVRRDLAWPQYFAVQVALDVRAAAEHCRALVRRLWARPAALLRRPRVKRWWPLYVPVLAGQLAVSLAVAGGVAVVVLVAATVSAGAWLVGGTVVQLLRCADAGWQVVLRSRASCQHCYQLAAVPAYRCLGPHPPGHRLDGTDLHRDLRPGRLGVLWRRCGCGWLLPTTVLRASFSRRLEAQCPSCGERLLAGAGVVTDVRMPVFGAASAGKTQLIMSALVGLHGLAERAGVTVTPADDHSRQRYETYARLMAEGAAAAKTEAGAPPVALTLRLSRGPRVALVHLFDAAGENLVDQAQNARLAYLDHARSLVYVLDPFSIRRVRDEYAAGAPEVFVAANPATYDPEDAYNATVQRLQDYGVRTDRRRLAFVVSKADLLEKLAAGPADPAGVRAWLADNGLHNLVLAAERDFREVRWFLVSGLDSGPDGGLGPADWILAQEWRSHRG</sequence>
<reference evidence="3" key="1">
    <citation type="submission" date="2022-10" db="EMBL/GenBank/DDBJ databases">
        <title>The complete genomes of actinobacterial strains from the NBC collection.</title>
        <authorList>
            <person name="Joergensen T.S."/>
            <person name="Alvarez Arevalo M."/>
            <person name="Sterndorff E.B."/>
            <person name="Faurdal D."/>
            <person name="Vuksanovic O."/>
            <person name="Mourched A.-S."/>
            <person name="Charusanti P."/>
            <person name="Shaw S."/>
            <person name="Blin K."/>
            <person name="Weber T."/>
        </authorList>
    </citation>
    <scope>NUCLEOTIDE SEQUENCE</scope>
    <source>
        <strain evidence="3">NBC_00256</strain>
    </source>
</reference>
<dbReference type="EMBL" id="CP108084">
    <property type="protein sequence ID" value="WUP50773.1"/>
    <property type="molecule type" value="Genomic_DNA"/>
</dbReference>
<dbReference type="InterPro" id="IPR045528">
    <property type="entry name" value="DO-GTPase2"/>
</dbReference>
<proteinExistence type="predicted"/>
<evidence type="ECO:0000313" key="4">
    <source>
        <dbReference type="Proteomes" id="UP001432190"/>
    </source>
</evidence>
<keyword evidence="1" id="KW-0812">Transmembrane</keyword>
<feature type="domain" description="Double-GTPase 2" evidence="2">
    <location>
        <begin position="277"/>
        <end position="489"/>
    </location>
</feature>
<protein>
    <recommendedName>
        <fullName evidence="2">Double-GTPase 2 domain-containing protein</fullName>
    </recommendedName>
</protein>
<dbReference type="Pfam" id="PF19993">
    <property type="entry name" value="DO-GTPase2"/>
    <property type="match status" value="1"/>
</dbReference>
<gene>
    <name evidence="3" type="ORF">OG994_04450</name>
</gene>
<name>A0ABZ1S9V2_9ACTN</name>
<keyword evidence="4" id="KW-1185">Reference proteome</keyword>
<feature type="transmembrane region" description="Helical" evidence="1">
    <location>
        <begin position="7"/>
        <end position="26"/>
    </location>
</feature>
<evidence type="ECO:0000256" key="1">
    <source>
        <dbReference type="SAM" id="Phobius"/>
    </source>
</evidence>
<organism evidence="3 4">
    <name type="scientific">Micromonospora globbae</name>
    <dbReference type="NCBI Taxonomy" id="1894969"/>
    <lineage>
        <taxon>Bacteria</taxon>
        <taxon>Bacillati</taxon>
        <taxon>Actinomycetota</taxon>
        <taxon>Actinomycetes</taxon>
        <taxon>Micromonosporales</taxon>
        <taxon>Micromonosporaceae</taxon>
        <taxon>Micromonospora</taxon>
    </lineage>
</organism>
<keyword evidence="1" id="KW-1133">Transmembrane helix</keyword>
<feature type="transmembrane region" description="Helical" evidence="1">
    <location>
        <begin position="32"/>
        <end position="50"/>
    </location>
</feature>
<dbReference type="Proteomes" id="UP001432190">
    <property type="component" value="Chromosome"/>
</dbReference>
<accession>A0ABZ1S9V2</accession>
<feature type="transmembrane region" description="Helical" evidence="1">
    <location>
        <begin position="128"/>
        <end position="155"/>
    </location>
</feature>
<dbReference type="RefSeq" id="WP_328852280.1">
    <property type="nucleotide sequence ID" value="NZ_CP108084.1"/>
</dbReference>